<comment type="caution">
    <text evidence="2">The sequence shown here is derived from an EMBL/GenBank/DDBJ whole genome shotgun (WGS) entry which is preliminary data.</text>
</comment>
<proteinExistence type="predicted"/>
<feature type="transmembrane region" description="Helical" evidence="1">
    <location>
        <begin position="40"/>
        <end position="58"/>
    </location>
</feature>
<sequence length="197" mass="20909">MDLFKLWFGLPPHELLRLLLPAALLTLAFLRPLDTPAPLTAAWSALWLVVAWQVGLPAPANAPPMRRRPGAVESGAVGLLIGIALLLMMNASLARQDLEPRVGRRVVMALLLIGLGTLHLMLRGHVRRAAIAFASLGLGLQVLDGAARGAELPGSAPARGGVWLATAIAVALVVRLGHARERFAGSPWVSDAHDLHD</sequence>
<feature type="transmembrane region" description="Helical" evidence="1">
    <location>
        <begin position="102"/>
        <end position="122"/>
    </location>
</feature>
<feature type="transmembrane region" description="Helical" evidence="1">
    <location>
        <begin position="70"/>
        <end position="90"/>
    </location>
</feature>
<name>A0A538SIC6_UNCEI</name>
<dbReference type="AlphaFoldDB" id="A0A538SIC6"/>
<evidence type="ECO:0000256" key="1">
    <source>
        <dbReference type="SAM" id="Phobius"/>
    </source>
</evidence>
<reference evidence="2 3" key="1">
    <citation type="journal article" date="2019" name="Nat. Microbiol.">
        <title>Mediterranean grassland soil C-N compound turnover is dependent on rainfall and depth, and is mediated by genomically divergent microorganisms.</title>
        <authorList>
            <person name="Diamond S."/>
            <person name="Andeer P.F."/>
            <person name="Li Z."/>
            <person name="Crits-Christoph A."/>
            <person name="Burstein D."/>
            <person name="Anantharaman K."/>
            <person name="Lane K.R."/>
            <person name="Thomas B.C."/>
            <person name="Pan C."/>
            <person name="Northen T.R."/>
            <person name="Banfield J.F."/>
        </authorList>
    </citation>
    <scope>NUCLEOTIDE SEQUENCE [LARGE SCALE GENOMIC DNA]</scope>
    <source>
        <strain evidence="2">WS_2</strain>
    </source>
</reference>
<dbReference type="Proteomes" id="UP000317716">
    <property type="component" value="Unassembled WGS sequence"/>
</dbReference>
<protein>
    <submittedName>
        <fullName evidence="2">Uncharacterized protein</fullName>
    </submittedName>
</protein>
<keyword evidence="1" id="KW-0812">Transmembrane</keyword>
<evidence type="ECO:0000313" key="2">
    <source>
        <dbReference type="EMBL" id="TMQ51108.1"/>
    </source>
</evidence>
<gene>
    <name evidence="2" type="ORF">E6K72_10780</name>
</gene>
<accession>A0A538SIC6</accession>
<organism evidence="2 3">
    <name type="scientific">Eiseniibacteriota bacterium</name>
    <dbReference type="NCBI Taxonomy" id="2212470"/>
    <lineage>
        <taxon>Bacteria</taxon>
        <taxon>Candidatus Eiseniibacteriota</taxon>
    </lineage>
</organism>
<dbReference type="EMBL" id="VBOS01000388">
    <property type="protein sequence ID" value="TMQ51108.1"/>
    <property type="molecule type" value="Genomic_DNA"/>
</dbReference>
<keyword evidence="1" id="KW-0472">Membrane</keyword>
<keyword evidence="1" id="KW-1133">Transmembrane helix</keyword>
<evidence type="ECO:0000313" key="3">
    <source>
        <dbReference type="Proteomes" id="UP000317716"/>
    </source>
</evidence>